<evidence type="ECO:0000256" key="4">
    <source>
        <dbReference type="ARBA" id="ARBA00022825"/>
    </source>
</evidence>
<dbReference type="PANTHER" id="PTHR42987:SF8">
    <property type="entry name" value="PROTEINASE"/>
    <property type="match status" value="1"/>
</dbReference>
<dbReference type="InterPro" id="IPR029045">
    <property type="entry name" value="ClpP/crotonase-like_dom_sf"/>
</dbReference>
<proteinExistence type="inferred from homology"/>
<dbReference type="GO" id="GO:0006508">
    <property type="term" value="P:proteolysis"/>
    <property type="evidence" value="ECO:0007669"/>
    <property type="project" value="UniProtKB-KW"/>
</dbReference>
<dbReference type="RefSeq" id="WP_202686395.1">
    <property type="nucleotide sequence ID" value="NZ_JAESVN010000001.1"/>
</dbReference>
<evidence type="ECO:0000256" key="2">
    <source>
        <dbReference type="ARBA" id="ARBA00022670"/>
    </source>
</evidence>
<keyword evidence="3" id="KW-0378">Hydrolase</keyword>
<reference evidence="6" key="1">
    <citation type="submission" date="2021-01" db="EMBL/GenBank/DDBJ databases">
        <title>Tabrizicola alba sp. nov. a motile alkaliphilic bacterium isolated from a soda lake.</title>
        <authorList>
            <person name="Szuroczki S."/>
            <person name="Abbaszade G."/>
            <person name="Schumann P."/>
            <person name="Toth E."/>
        </authorList>
    </citation>
    <scope>NUCLEOTIDE SEQUENCE</scope>
    <source>
        <strain evidence="6">DMG-N-6</strain>
    </source>
</reference>
<evidence type="ECO:0000256" key="1">
    <source>
        <dbReference type="ARBA" id="ARBA00008683"/>
    </source>
</evidence>
<dbReference type="GO" id="GO:0008236">
    <property type="term" value="F:serine-type peptidase activity"/>
    <property type="evidence" value="ECO:0007669"/>
    <property type="project" value="UniProtKB-KW"/>
</dbReference>
<accession>A0A8K0VAS2</accession>
<keyword evidence="2" id="KW-0645">Protease</keyword>
<dbReference type="InterPro" id="IPR002142">
    <property type="entry name" value="Peptidase_S49"/>
</dbReference>
<comment type="caution">
    <text evidence="6">The sequence shown here is derived from an EMBL/GenBank/DDBJ whole genome shotgun (WGS) entry which is preliminary data.</text>
</comment>
<dbReference type="CDD" id="cd07023">
    <property type="entry name" value="S49_Sppa_N_C"/>
    <property type="match status" value="1"/>
</dbReference>
<dbReference type="Gene3D" id="3.90.226.10">
    <property type="entry name" value="2-enoyl-CoA Hydratase, Chain A, domain 1"/>
    <property type="match status" value="1"/>
</dbReference>
<dbReference type="SUPFAM" id="SSF52096">
    <property type="entry name" value="ClpP/crotonase"/>
    <property type="match status" value="1"/>
</dbReference>
<keyword evidence="7" id="KW-1185">Reference proteome</keyword>
<feature type="domain" description="Peptidase S49" evidence="5">
    <location>
        <begin position="81"/>
        <end position="214"/>
    </location>
</feature>
<evidence type="ECO:0000313" key="6">
    <source>
        <dbReference type="EMBL" id="MBL4915822.1"/>
    </source>
</evidence>
<protein>
    <submittedName>
        <fullName evidence="6">S49 family peptidase</fullName>
    </submittedName>
</protein>
<dbReference type="Proteomes" id="UP000648908">
    <property type="component" value="Unassembled WGS sequence"/>
</dbReference>
<evidence type="ECO:0000259" key="5">
    <source>
        <dbReference type="Pfam" id="PF01343"/>
    </source>
</evidence>
<keyword evidence="4" id="KW-0720">Serine protease</keyword>
<organism evidence="6 7">
    <name type="scientific">Szabonella alba</name>
    <dbReference type="NCBI Taxonomy" id="2804194"/>
    <lineage>
        <taxon>Bacteria</taxon>
        <taxon>Pseudomonadati</taxon>
        <taxon>Pseudomonadota</taxon>
        <taxon>Alphaproteobacteria</taxon>
        <taxon>Rhodobacterales</taxon>
        <taxon>Paracoccaceae</taxon>
        <taxon>Szabonella</taxon>
    </lineage>
</organism>
<sequence length="278" mass="29571">MRNFLPFTKKPPIVPVIRLAGAIGSGGRFSPGLNDAGLAPLIERAFSRGKPAAVALIVNSPGGSPVQSSLIAARIRRLSEEKKVPVHAFVEDVAASGGYWLACAADDIWADRTSIIGSIGVIFASFGFPELMARQGVERRIVTAGRSKSLADPFLPQKPEDVARLRALQEPIHAAFIDHVKARRGARLDAGADLFNADVWVGEQAVPLGLIDGIAHPVPKLRALYGEKVRLVPMGQRRPFWQRFGGAAGAMGGEMGAGLAGAALDAVEERALWSRYGL</sequence>
<evidence type="ECO:0000313" key="7">
    <source>
        <dbReference type="Proteomes" id="UP000648908"/>
    </source>
</evidence>
<evidence type="ECO:0000256" key="3">
    <source>
        <dbReference type="ARBA" id="ARBA00022801"/>
    </source>
</evidence>
<dbReference type="Pfam" id="PF01343">
    <property type="entry name" value="Peptidase_S49"/>
    <property type="match status" value="1"/>
</dbReference>
<dbReference type="PANTHER" id="PTHR42987">
    <property type="entry name" value="PEPTIDASE S49"/>
    <property type="match status" value="1"/>
</dbReference>
<gene>
    <name evidence="6" type="ORF">JL811_01200</name>
</gene>
<name>A0A8K0VAS2_9RHOB</name>
<dbReference type="InterPro" id="IPR047272">
    <property type="entry name" value="S49_SppA_C"/>
</dbReference>
<comment type="similarity">
    <text evidence="1">Belongs to the peptidase S49 family.</text>
</comment>
<dbReference type="AlphaFoldDB" id="A0A8K0VAS2"/>
<dbReference type="EMBL" id="JAESVN010000001">
    <property type="protein sequence ID" value="MBL4915822.1"/>
    <property type="molecule type" value="Genomic_DNA"/>
</dbReference>